<feature type="non-terminal residue" evidence="1">
    <location>
        <position position="32"/>
    </location>
</feature>
<name>A0A0F8Y7N5_9ZZZZ</name>
<dbReference type="EMBL" id="LAZR01068158">
    <property type="protein sequence ID" value="KKK50164.1"/>
    <property type="molecule type" value="Genomic_DNA"/>
</dbReference>
<protein>
    <submittedName>
        <fullName evidence="1">Uncharacterized protein</fullName>
    </submittedName>
</protein>
<evidence type="ECO:0000313" key="1">
    <source>
        <dbReference type="EMBL" id="KKK50164.1"/>
    </source>
</evidence>
<dbReference type="AlphaFoldDB" id="A0A0F8Y7N5"/>
<accession>A0A0F8Y7N5</accession>
<reference evidence="1" key="1">
    <citation type="journal article" date="2015" name="Nature">
        <title>Complex archaea that bridge the gap between prokaryotes and eukaryotes.</title>
        <authorList>
            <person name="Spang A."/>
            <person name="Saw J.H."/>
            <person name="Jorgensen S.L."/>
            <person name="Zaremba-Niedzwiedzka K."/>
            <person name="Martijn J."/>
            <person name="Lind A.E."/>
            <person name="van Eijk R."/>
            <person name="Schleper C."/>
            <person name="Guy L."/>
            <person name="Ettema T.J."/>
        </authorList>
    </citation>
    <scope>NUCLEOTIDE SEQUENCE</scope>
</reference>
<organism evidence="1">
    <name type="scientific">marine sediment metagenome</name>
    <dbReference type="NCBI Taxonomy" id="412755"/>
    <lineage>
        <taxon>unclassified sequences</taxon>
        <taxon>metagenomes</taxon>
        <taxon>ecological metagenomes</taxon>
    </lineage>
</organism>
<proteinExistence type="predicted"/>
<sequence>MTTGRSSDMVDPRTHLGIEVEPRVTGPYLACA</sequence>
<comment type="caution">
    <text evidence="1">The sequence shown here is derived from an EMBL/GenBank/DDBJ whole genome shotgun (WGS) entry which is preliminary data.</text>
</comment>
<gene>
    <name evidence="1" type="ORF">LCGC14_3127740</name>
</gene>